<evidence type="ECO:0000313" key="2">
    <source>
        <dbReference type="Proteomes" id="UP000824890"/>
    </source>
</evidence>
<proteinExistence type="predicted"/>
<comment type="caution">
    <text evidence="1">The sequence shown here is derived from an EMBL/GenBank/DDBJ whole genome shotgun (WGS) entry which is preliminary data.</text>
</comment>
<keyword evidence="2" id="KW-1185">Reference proteome</keyword>
<reference evidence="1 2" key="1">
    <citation type="submission" date="2021-05" db="EMBL/GenBank/DDBJ databases">
        <title>Genome Assembly of Synthetic Allotetraploid Brassica napus Reveals Homoeologous Exchanges between Subgenomes.</title>
        <authorList>
            <person name="Davis J.T."/>
        </authorList>
    </citation>
    <scope>NUCLEOTIDE SEQUENCE [LARGE SCALE GENOMIC DNA]</scope>
    <source>
        <strain evidence="2">cv. Da-Ae</strain>
        <tissue evidence="1">Seedling</tissue>
    </source>
</reference>
<name>A0ABQ8BCU0_BRANA</name>
<protein>
    <submittedName>
        <fullName evidence="1">Uncharacterized protein</fullName>
    </submittedName>
</protein>
<dbReference type="Proteomes" id="UP000824890">
    <property type="component" value="Unassembled WGS sequence"/>
</dbReference>
<dbReference type="EMBL" id="JAGKQM010000011">
    <property type="protein sequence ID" value="KAH0902622.1"/>
    <property type="molecule type" value="Genomic_DNA"/>
</dbReference>
<sequence>MIPIMIHFKIFLNKKHTILFLEKSLVAPYSRLSWPTLNYPISLLLSETKAT</sequence>
<accession>A0ABQ8BCU0</accession>
<organism evidence="1 2">
    <name type="scientific">Brassica napus</name>
    <name type="common">Rape</name>
    <dbReference type="NCBI Taxonomy" id="3708"/>
    <lineage>
        <taxon>Eukaryota</taxon>
        <taxon>Viridiplantae</taxon>
        <taxon>Streptophyta</taxon>
        <taxon>Embryophyta</taxon>
        <taxon>Tracheophyta</taxon>
        <taxon>Spermatophyta</taxon>
        <taxon>Magnoliopsida</taxon>
        <taxon>eudicotyledons</taxon>
        <taxon>Gunneridae</taxon>
        <taxon>Pentapetalae</taxon>
        <taxon>rosids</taxon>
        <taxon>malvids</taxon>
        <taxon>Brassicales</taxon>
        <taxon>Brassicaceae</taxon>
        <taxon>Brassiceae</taxon>
        <taxon>Brassica</taxon>
    </lineage>
</organism>
<gene>
    <name evidence="1" type="ORF">HID58_042125</name>
</gene>
<evidence type="ECO:0000313" key="1">
    <source>
        <dbReference type="EMBL" id="KAH0902622.1"/>
    </source>
</evidence>